<comment type="catalytic activity">
    <reaction evidence="7">
        <text>[(1-&gt;4)-alpha-D-galacturonosyl methyl ester](n) + n H2O = [(1-&gt;4)-alpha-D-galacturonosyl](n) + n methanol + n H(+)</text>
        <dbReference type="Rhea" id="RHEA:22380"/>
        <dbReference type="Rhea" id="RHEA-COMP:14570"/>
        <dbReference type="Rhea" id="RHEA-COMP:14573"/>
        <dbReference type="ChEBI" id="CHEBI:15377"/>
        <dbReference type="ChEBI" id="CHEBI:15378"/>
        <dbReference type="ChEBI" id="CHEBI:17790"/>
        <dbReference type="ChEBI" id="CHEBI:140522"/>
        <dbReference type="ChEBI" id="CHEBI:140523"/>
        <dbReference type="EC" id="3.1.1.11"/>
    </reaction>
</comment>
<feature type="signal peptide" evidence="7">
    <location>
        <begin position="1"/>
        <end position="19"/>
    </location>
</feature>
<dbReference type="InterPro" id="IPR000070">
    <property type="entry name" value="Pectinesterase_cat"/>
</dbReference>
<dbReference type="GO" id="GO:0042545">
    <property type="term" value="P:cell wall modification"/>
    <property type="evidence" value="ECO:0007669"/>
    <property type="project" value="UniProtKB-UniRule"/>
</dbReference>
<keyword evidence="7" id="KW-0732">Signal</keyword>
<evidence type="ECO:0000256" key="1">
    <source>
        <dbReference type="ARBA" id="ARBA00005184"/>
    </source>
</evidence>
<dbReference type="PROSITE" id="PS00503">
    <property type="entry name" value="PECTINESTERASE_2"/>
    <property type="match status" value="1"/>
</dbReference>
<dbReference type="InterPro" id="IPR006501">
    <property type="entry name" value="Pectinesterase_inhib_dom"/>
</dbReference>
<evidence type="ECO:0000256" key="4">
    <source>
        <dbReference type="ARBA" id="ARBA00022801"/>
    </source>
</evidence>
<name>A0AAP0JEJ2_9MAGN</name>
<evidence type="ECO:0000256" key="6">
    <source>
        <dbReference type="PROSITE-ProRule" id="PRU10040"/>
    </source>
</evidence>
<dbReference type="InterPro" id="IPR033131">
    <property type="entry name" value="Pectinesterase_Asp_AS"/>
</dbReference>
<keyword evidence="10" id="KW-1185">Reference proteome</keyword>
<dbReference type="GO" id="GO:0004857">
    <property type="term" value="F:enzyme inhibitor activity"/>
    <property type="evidence" value="ECO:0007669"/>
    <property type="project" value="InterPro"/>
</dbReference>
<dbReference type="EC" id="3.1.1.11" evidence="7"/>
<dbReference type="SUPFAM" id="SSF101148">
    <property type="entry name" value="Plant invertase/pectin methylesterase inhibitor"/>
    <property type="match status" value="1"/>
</dbReference>
<dbReference type="Gene3D" id="1.20.140.40">
    <property type="entry name" value="Invertase/pectin methylesterase inhibitor family protein"/>
    <property type="match status" value="1"/>
</dbReference>
<sequence>MKRFLILVCLLVLSNSVFGDDDDHEMIIFKKHIEEQCGFTRYPNHCIASLLDSQKLGGGDIILSLVQKIREATTLLSPGSSSSSSPSFHHVDKLSGQQVHQQSGLGYCFELMELSLKHLNQSLLALQNSPRGMKNDIQTWLSAVLTFQHACKDSIQDHPNNEFSLSISTKMAFLSRLTSNSLALVNRITHDDQVQYSSPAAMPGWMSRKGRKLLQTTPIRADAVVAKDGTGNYRTVSEAIKAASGGRFVIYVKTGVYNEKIRTNKDGITLIGDGKYSTIITYHDSVKAGSSMPYTATFAITGDGFMARDIGFQNTAGPYGDQALALSVVSDRSVFFRCSIVGYQDTLYALALRQFYRDCDIYGTIDFIFGNAAAIFQSSIIALRKPKSGSYNVILANGREDPGQNTGFTIQRCRITVTPDLSPSKHSIESYLGRPWKQYSRSIIMQSFIDDAIRPRGWVEWTGSFALKTLYFAEYLNQGPGAGTSSRVKWNGYHVIGPDQAMMFTVSKFIGGTAWLPSTGVNFVAGLN</sequence>
<comment type="similarity">
    <text evidence="3">In the C-terminal section; belongs to the pectinesterase family.</text>
</comment>
<comment type="caution">
    <text evidence="9">The sequence shown here is derived from an EMBL/GenBank/DDBJ whole genome shotgun (WGS) entry which is preliminary data.</text>
</comment>
<dbReference type="InterPro" id="IPR035513">
    <property type="entry name" value="Invertase/methylesterase_inhib"/>
</dbReference>
<feature type="chain" id="PRO_5042663075" description="Pectinesterase" evidence="7">
    <location>
        <begin position="20"/>
        <end position="528"/>
    </location>
</feature>
<gene>
    <name evidence="9" type="ORF">Sjap_012037</name>
</gene>
<dbReference type="Gene3D" id="2.160.20.10">
    <property type="entry name" value="Single-stranded right-handed beta-helix, Pectin lyase-like"/>
    <property type="match status" value="1"/>
</dbReference>
<comment type="similarity">
    <text evidence="2">In the N-terminal section; belongs to the PMEI family.</text>
</comment>
<evidence type="ECO:0000256" key="3">
    <source>
        <dbReference type="ARBA" id="ARBA00007786"/>
    </source>
</evidence>
<keyword evidence="4 7" id="KW-0378">Hydrolase</keyword>
<evidence type="ECO:0000313" key="9">
    <source>
        <dbReference type="EMBL" id="KAK9131550.1"/>
    </source>
</evidence>
<dbReference type="SUPFAM" id="SSF51126">
    <property type="entry name" value="Pectin lyase-like"/>
    <property type="match status" value="1"/>
</dbReference>
<dbReference type="Pfam" id="PF04043">
    <property type="entry name" value="PMEI"/>
    <property type="match status" value="1"/>
</dbReference>
<evidence type="ECO:0000256" key="5">
    <source>
        <dbReference type="ARBA" id="ARBA00023085"/>
    </source>
</evidence>
<dbReference type="PANTHER" id="PTHR31707">
    <property type="entry name" value="PECTINESTERASE"/>
    <property type="match status" value="1"/>
</dbReference>
<dbReference type="NCBIfam" id="TIGR01614">
    <property type="entry name" value="PME_inhib"/>
    <property type="match status" value="1"/>
</dbReference>
<accession>A0AAP0JEJ2</accession>
<dbReference type="FunFam" id="2.160.20.10:FF:000001">
    <property type="entry name" value="Pectinesterase"/>
    <property type="match status" value="1"/>
</dbReference>
<evidence type="ECO:0000259" key="8">
    <source>
        <dbReference type="SMART" id="SM00856"/>
    </source>
</evidence>
<dbReference type="InterPro" id="IPR012334">
    <property type="entry name" value="Pectin_lyas_fold"/>
</dbReference>
<proteinExistence type="inferred from homology"/>
<organism evidence="9 10">
    <name type="scientific">Stephania japonica</name>
    <dbReference type="NCBI Taxonomy" id="461633"/>
    <lineage>
        <taxon>Eukaryota</taxon>
        <taxon>Viridiplantae</taxon>
        <taxon>Streptophyta</taxon>
        <taxon>Embryophyta</taxon>
        <taxon>Tracheophyta</taxon>
        <taxon>Spermatophyta</taxon>
        <taxon>Magnoliopsida</taxon>
        <taxon>Ranunculales</taxon>
        <taxon>Menispermaceae</taxon>
        <taxon>Menispermoideae</taxon>
        <taxon>Cissampelideae</taxon>
        <taxon>Stephania</taxon>
    </lineage>
</organism>
<dbReference type="Proteomes" id="UP001417504">
    <property type="component" value="Unassembled WGS sequence"/>
</dbReference>
<dbReference type="EMBL" id="JBBNAE010000004">
    <property type="protein sequence ID" value="KAK9131550.1"/>
    <property type="molecule type" value="Genomic_DNA"/>
</dbReference>
<dbReference type="AlphaFoldDB" id="A0AAP0JEJ2"/>
<evidence type="ECO:0000313" key="10">
    <source>
        <dbReference type="Proteomes" id="UP001417504"/>
    </source>
</evidence>
<dbReference type="SMART" id="SM00856">
    <property type="entry name" value="PMEI"/>
    <property type="match status" value="1"/>
</dbReference>
<feature type="domain" description="Pectinesterase inhibitor" evidence="8">
    <location>
        <begin position="28"/>
        <end position="184"/>
    </location>
</feature>
<comment type="pathway">
    <text evidence="1 7">Glycan metabolism; pectin degradation; 2-dehydro-3-deoxy-D-gluconate from pectin: step 1/5.</text>
</comment>
<keyword evidence="5 7" id="KW-0063">Aspartyl esterase</keyword>
<evidence type="ECO:0000256" key="7">
    <source>
        <dbReference type="RuleBase" id="RU000589"/>
    </source>
</evidence>
<feature type="active site" evidence="6">
    <location>
        <position position="366"/>
    </location>
</feature>
<dbReference type="InterPro" id="IPR011050">
    <property type="entry name" value="Pectin_lyase_fold/virulence"/>
</dbReference>
<dbReference type="Pfam" id="PF01095">
    <property type="entry name" value="Pectinesterase"/>
    <property type="match status" value="1"/>
</dbReference>
<dbReference type="CDD" id="cd15798">
    <property type="entry name" value="PMEI-like_3"/>
    <property type="match status" value="1"/>
</dbReference>
<dbReference type="GO" id="GO:0030599">
    <property type="term" value="F:pectinesterase activity"/>
    <property type="evidence" value="ECO:0007669"/>
    <property type="project" value="UniProtKB-UniRule"/>
</dbReference>
<protein>
    <recommendedName>
        <fullName evidence="7">Pectinesterase</fullName>
        <ecNumber evidence="7">3.1.1.11</ecNumber>
    </recommendedName>
</protein>
<reference evidence="9 10" key="1">
    <citation type="submission" date="2024-01" db="EMBL/GenBank/DDBJ databases">
        <title>Genome assemblies of Stephania.</title>
        <authorList>
            <person name="Yang L."/>
        </authorList>
    </citation>
    <scope>NUCLEOTIDE SEQUENCE [LARGE SCALE GENOMIC DNA]</scope>
    <source>
        <strain evidence="9">QJT</strain>
        <tissue evidence="9">Leaf</tissue>
    </source>
</reference>
<dbReference type="GO" id="GO:0045490">
    <property type="term" value="P:pectin catabolic process"/>
    <property type="evidence" value="ECO:0007669"/>
    <property type="project" value="UniProtKB-UniRule"/>
</dbReference>
<evidence type="ECO:0000256" key="2">
    <source>
        <dbReference type="ARBA" id="ARBA00006027"/>
    </source>
</evidence>